<protein>
    <submittedName>
        <fullName evidence="1">Uncharacterized protein</fullName>
    </submittedName>
</protein>
<proteinExistence type="predicted"/>
<comment type="caution">
    <text evidence="1">The sequence shown here is derived from an EMBL/GenBank/DDBJ whole genome shotgun (WGS) entry which is preliminary data.</text>
</comment>
<dbReference type="EMBL" id="CM034403">
    <property type="protein sequence ID" value="KAJ0174639.1"/>
    <property type="molecule type" value="Genomic_DNA"/>
</dbReference>
<keyword evidence="2" id="KW-1185">Reference proteome</keyword>
<reference evidence="1 2" key="1">
    <citation type="journal article" date="2021" name="Front. Genet.">
        <title>Chromosome-Level Genome Assembly Reveals Significant Gene Expansion in the Toll and IMD Signaling Pathways of Dendrolimus kikuchii.</title>
        <authorList>
            <person name="Zhou J."/>
            <person name="Wu P."/>
            <person name="Xiong Z."/>
            <person name="Liu N."/>
            <person name="Zhao N."/>
            <person name="Ji M."/>
            <person name="Qiu Y."/>
            <person name="Yang B."/>
        </authorList>
    </citation>
    <scope>NUCLEOTIDE SEQUENCE [LARGE SCALE GENOMIC DNA]</scope>
    <source>
        <strain evidence="1">Ann1</strain>
    </source>
</reference>
<evidence type="ECO:0000313" key="1">
    <source>
        <dbReference type="EMBL" id="KAJ0174639.1"/>
    </source>
</evidence>
<organism evidence="1 2">
    <name type="scientific">Dendrolimus kikuchii</name>
    <dbReference type="NCBI Taxonomy" id="765133"/>
    <lineage>
        <taxon>Eukaryota</taxon>
        <taxon>Metazoa</taxon>
        <taxon>Ecdysozoa</taxon>
        <taxon>Arthropoda</taxon>
        <taxon>Hexapoda</taxon>
        <taxon>Insecta</taxon>
        <taxon>Pterygota</taxon>
        <taxon>Neoptera</taxon>
        <taxon>Endopterygota</taxon>
        <taxon>Lepidoptera</taxon>
        <taxon>Glossata</taxon>
        <taxon>Ditrysia</taxon>
        <taxon>Bombycoidea</taxon>
        <taxon>Lasiocampidae</taxon>
        <taxon>Dendrolimus</taxon>
    </lineage>
</organism>
<dbReference type="Proteomes" id="UP000824533">
    <property type="component" value="Linkage Group LG17"/>
</dbReference>
<evidence type="ECO:0000313" key="2">
    <source>
        <dbReference type="Proteomes" id="UP000824533"/>
    </source>
</evidence>
<name>A0ACC1CTB2_9NEOP</name>
<accession>A0ACC1CTB2</accession>
<sequence length="138" mass="16265">MHLYHTVIKAYDFLIEAIKWQLLFIIIASFITVLGLCYHCSFNVIRNRSPWQIFLADFGLSLLIVISLFSPCFFGDRVHSEVRRLRELLASRLYENKLELKTFFKIRLSITRALLAFTETRDLSFSSCLSRKYLKGNY</sequence>
<gene>
    <name evidence="1" type="ORF">K1T71_009747</name>
</gene>